<dbReference type="STRING" id="200378.SAMN05216553_109332"/>
<evidence type="ECO:0000259" key="2">
    <source>
        <dbReference type="Pfam" id="PF13581"/>
    </source>
</evidence>
<evidence type="ECO:0000256" key="1">
    <source>
        <dbReference type="ARBA" id="ARBA00022527"/>
    </source>
</evidence>
<protein>
    <submittedName>
        <fullName evidence="3">Anti-sigma regulatory factor (Ser/Thr protein kinase)</fullName>
    </submittedName>
</protein>
<reference evidence="4" key="1">
    <citation type="submission" date="2016-10" db="EMBL/GenBank/DDBJ databases">
        <authorList>
            <person name="Varghese N."/>
            <person name="Submissions S."/>
        </authorList>
    </citation>
    <scope>NUCLEOTIDE SEQUENCE [LARGE SCALE GENOMIC DNA]</scope>
    <source>
        <strain evidence="4">CGMCC 4.3506</strain>
    </source>
</reference>
<sequence>MDDDAGTRTTREIDNDLSEIGRARAWVRDQVSGLSPDQAEDVVLAADELISNALRHSVAPRRLHLVRGPAFLRVEVEDGSPVPATPREGTLTGGRGMMLVGVLAAQWGQRATGQGKVVWAEFTLA</sequence>
<gene>
    <name evidence="3" type="ORF">SAMN05216553_109332</name>
</gene>
<dbReference type="InterPro" id="IPR050267">
    <property type="entry name" value="Anti-sigma-factor_SerPK"/>
</dbReference>
<keyword evidence="3" id="KW-0808">Transferase</keyword>
<keyword evidence="3" id="KW-0418">Kinase</keyword>
<keyword evidence="1" id="KW-0723">Serine/threonine-protein kinase</keyword>
<feature type="domain" description="Histidine kinase/HSP90-like ATPase" evidence="2">
    <location>
        <begin position="16"/>
        <end position="120"/>
    </location>
</feature>
<dbReference type="EMBL" id="FNCC01000009">
    <property type="protein sequence ID" value="SDG61109.1"/>
    <property type="molecule type" value="Genomic_DNA"/>
</dbReference>
<evidence type="ECO:0000313" key="3">
    <source>
        <dbReference type="EMBL" id="SDG61109.1"/>
    </source>
</evidence>
<proteinExistence type="predicted"/>
<dbReference type="Pfam" id="PF13581">
    <property type="entry name" value="HATPase_c_2"/>
    <property type="match status" value="1"/>
</dbReference>
<dbReference type="PANTHER" id="PTHR35526">
    <property type="entry name" value="ANTI-SIGMA-F FACTOR RSBW-RELATED"/>
    <property type="match status" value="1"/>
</dbReference>
<dbReference type="Gene3D" id="3.30.565.10">
    <property type="entry name" value="Histidine kinase-like ATPase, C-terminal domain"/>
    <property type="match status" value="1"/>
</dbReference>
<dbReference type="InterPro" id="IPR003594">
    <property type="entry name" value="HATPase_dom"/>
</dbReference>
<evidence type="ECO:0000313" key="4">
    <source>
        <dbReference type="Proteomes" id="UP000199623"/>
    </source>
</evidence>
<accession>A0A1G7VNV8</accession>
<dbReference type="CDD" id="cd16936">
    <property type="entry name" value="HATPase_RsbW-like"/>
    <property type="match status" value="1"/>
</dbReference>
<dbReference type="AlphaFoldDB" id="A0A1G7VNV8"/>
<dbReference type="PANTHER" id="PTHR35526:SF3">
    <property type="entry name" value="ANTI-SIGMA-F FACTOR RSBW"/>
    <property type="match status" value="1"/>
</dbReference>
<dbReference type="Proteomes" id="UP000199623">
    <property type="component" value="Unassembled WGS sequence"/>
</dbReference>
<dbReference type="GO" id="GO:0004674">
    <property type="term" value="F:protein serine/threonine kinase activity"/>
    <property type="evidence" value="ECO:0007669"/>
    <property type="project" value="UniProtKB-KW"/>
</dbReference>
<dbReference type="InterPro" id="IPR036890">
    <property type="entry name" value="HATPase_C_sf"/>
</dbReference>
<keyword evidence="4" id="KW-1185">Reference proteome</keyword>
<name>A0A1G7VNV8_9PSEU</name>
<organism evidence="3 4">
    <name type="scientific">Lentzea fradiae</name>
    <dbReference type="NCBI Taxonomy" id="200378"/>
    <lineage>
        <taxon>Bacteria</taxon>
        <taxon>Bacillati</taxon>
        <taxon>Actinomycetota</taxon>
        <taxon>Actinomycetes</taxon>
        <taxon>Pseudonocardiales</taxon>
        <taxon>Pseudonocardiaceae</taxon>
        <taxon>Lentzea</taxon>
    </lineage>
</organism>